<proteinExistence type="inferred from homology"/>
<accession>A0A811MGX4</accession>
<feature type="transmembrane region" description="Helical" evidence="6">
    <location>
        <begin position="428"/>
        <end position="445"/>
    </location>
</feature>
<feature type="transmembrane region" description="Helical" evidence="6">
    <location>
        <begin position="196"/>
        <end position="215"/>
    </location>
</feature>
<feature type="transmembrane region" description="Helical" evidence="6">
    <location>
        <begin position="398"/>
        <end position="416"/>
    </location>
</feature>
<evidence type="ECO:0000256" key="5">
    <source>
        <dbReference type="ARBA" id="ARBA00023136"/>
    </source>
</evidence>
<sequence>MPPPKADELVVHAVKEQFAGLDFCITSPPPWLTTVLVGFQHYLVMLGTTVLIATIIVPLMGGGHYEKAIVIQTILFLSGINTLLQVHFGTRLPAVMSGSYTYIYPAVAIILSPRYALVIDPLERFVFTMRSLQGALIIAGVFQAVVGLLRHMESLHTVSLVLTLFLSPLAAVPFVTLSGLGLFYFAFPGVTKCIEVGLPALVLLVIFAEYAAHYFAKGSIVFGRCAVLVTVIVVWIYAEILTAAGAYNERGPVTQFTCRTDRSGIIEGSPWVRFPYPFQWGYPIFCFQDCFAMMAASFASLIESTGTLIAVSRYSGATFTPPSVFSRGVGWEGISIILDGMCGTLTGTAASVENAGLLALTRVGSRRVIKISALFMIFFSLFGKFGAVLASIPLPLFSALYCVLWAYAAGAGFSFLQYCNLNSLRTKFILSISLFLGLSIPQYFRVYEMFFGFGPVHTHSVAFNVMVNVIFSSPATVAAILAYFLDCTHLYWEASVKKDRGWFWWEKFKSYKYDARSEEFYRLPYGLSRYFPSL</sequence>
<reference evidence="7" key="1">
    <citation type="submission" date="2020-10" db="EMBL/GenBank/DDBJ databases">
        <authorList>
            <person name="Han B."/>
            <person name="Lu T."/>
            <person name="Zhao Q."/>
            <person name="Huang X."/>
            <person name="Zhao Y."/>
        </authorList>
    </citation>
    <scope>NUCLEOTIDE SEQUENCE</scope>
</reference>
<keyword evidence="4 6" id="KW-1133">Transmembrane helix</keyword>
<comment type="similarity">
    <text evidence="2">Belongs to the nucleobase:cation symporter-2 (NCS2) (TC 2.A.40) family.</text>
</comment>
<feature type="transmembrane region" description="Helical" evidence="6">
    <location>
        <begin position="100"/>
        <end position="119"/>
    </location>
</feature>
<evidence type="ECO:0000256" key="4">
    <source>
        <dbReference type="ARBA" id="ARBA00022989"/>
    </source>
</evidence>
<dbReference type="Proteomes" id="UP000604825">
    <property type="component" value="Unassembled WGS sequence"/>
</dbReference>
<feature type="transmembrane region" description="Helical" evidence="6">
    <location>
        <begin position="68"/>
        <end position="88"/>
    </location>
</feature>
<comment type="caution">
    <text evidence="7">The sequence shown here is derived from an EMBL/GenBank/DDBJ whole genome shotgun (WGS) entry which is preliminary data.</text>
</comment>
<protein>
    <submittedName>
        <fullName evidence="7">Uncharacterized protein</fullName>
    </submittedName>
</protein>
<dbReference type="GO" id="GO:0016020">
    <property type="term" value="C:membrane"/>
    <property type="evidence" value="ECO:0007669"/>
    <property type="project" value="UniProtKB-SubCell"/>
</dbReference>
<gene>
    <name evidence="7" type="ORF">NCGR_LOCUS3983</name>
</gene>
<dbReference type="Pfam" id="PF00860">
    <property type="entry name" value="Xan_ur_permease"/>
    <property type="match status" value="1"/>
</dbReference>
<feature type="transmembrane region" description="Helical" evidence="6">
    <location>
        <begin position="131"/>
        <end position="149"/>
    </location>
</feature>
<dbReference type="AlphaFoldDB" id="A0A811MGX4"/>
<evidence type="ECO:0000256" key="1">
    <source>
        <dbReference type="ARBA" id="ARBA00004141"/>
    </source>
</evidence>
<comment type="subcellular location">
    <subcellularLocation>
        <location evidence="1">Membrane</location>
        <topology evidence="1">Multi-pass membrane protein</topology>
    </subcellularLocation>
</comment>
<organism evidence="7 8">
    <name type="scientific">Miscanthus lutarioriparius</name>
    <dbReference type="NCBI Taxonomy" id="422564"/>
    <lineage>
        <taxon>Eukaryota</taxon>
        <taxon>Viridiplantae</taxon>
        <taxon>Streptophyta</taxon>
        <taxon>Embryophyta</taxon>
        <taxon>Tracheophyta</taxon>
        <taxon>Spermatophyta</taxon>
        <taxon>Magnoliopsida</taxon>
        <taxon>Liliopsida</taxon>
        <taxon>Poales</taxon>
        <taxon>Poaceae</taxon>
        <taxon>PACMAD clade</taxon>
        <taxon>Panicoideae</taxon>
        <taxon>Andropogonodae</taxon>
        <taxon>Andropogoneae</taxon>
        <taxon>Saccharinae</taxon>
        <taxon>Miscanthus</taxon>
    </lineage>
</organism>
<feature type="transmembrane region" description="Helical" evidence="6">
    <location>
        <begin position="39"/>
        <end position="61"/>
    </location>
</feature>
<dbReference type="OrthoDB" id="1641903at2759"/>
<evidence type="ECO:0000256" key="2">
    <source>
        <dbReference type="ARBA" id="ARBA00008821"/>
    </source>
</evidence>
<keyword evidence="5 6" id="KW-0472">Membrane</keyword>
<evidence type="ECO:0000256" key="6">
    <source>
        <dbReference type="SAM" id="Phobius"/>
    </source>
</evidence>
<evidence type="ECO:0000256" key="3">
    <source>
        <dbReference type="ARBA" id="ARBA00022692"/>
    </source>
</evidence>
<feature type="transmembrane region" description="Helical" evidence="6">
    <location>
        <begin position="465"/>
        <end position="485"/>
    </location>
</feature>
<feature type="transmembrane region" description="Helical" evidence="6">
    <location>
        <begin position="371"/>
        <end position="392"/>
    </location>
</feature>
<keyword evidence="8" id="KW-1185">Reference proteome</keyword>
<dbReference type="GO" id="GO:0022857">
    <property type="term" value="F:transmembrane transporter activity"/>
    <property type="evidence" value="ECO:0007669"/>
    <property type="project" value="InterPro"/>
</dbReference>
<dbReference type="EMBL" id="CAJGYO010000001">
    <property type="protein sequence ID" value="CAD6206258.1"/>
    <property type="molecule type" value="Genomic_DNA"/>
</dbReference>
<feature type="transmembrane region" description="Helical" evidence="6">
    <location>
        <begin position="161"/>
        <end position="184"/>
    </location>
</feature>
<keyword evidence="3 6" id="KW-0812">Transmembrane</keyword>
<dbReference type="InterPro" id="IPR006043">
    <property type="entry name" value="NCS2"/>
</dbReference>
<feature type="transmembrane region" description="Helical" evidence="6">
    <location>
        <begin position="221"/>
        <end position="240"/>
    </location>
</feature>
<evidence type="ECO:0000313" key="8">
    <source>
        <dbReference type="Proteomes" id="UP000604825"/>
    </source>
</evidence>
<dbReference type="PANTHER" id="PTHR11119">
    <property type="entry name" value="XANTHINE-URACIL / VITAMIN C PERMEASE FAMILY MEMBER"/>
    <property type="match status" value="1"/>
</dbReference>
<evidence type="ECO:0000313" key="7">
    <source>
        <dbReference type="EMBL" id="CAD6206258.1"/>
    </source>
</evidence>
<name>A0A811MGX4_9POAL</name>